<evidence type="ECO:0000259" key="4">
    <source>
        <dbReference type="PROSITE" id="PS50987"/>
    </source>
</evidence>
<keyword evidence="3" id="KW-0804">Transcription</keyword>
<accession>A0A1L3ZGW1</accession>
<sequence>MLLSQDEFDVNSLATEVGLSQSALSQHLARLHQSGLVSFRKKAQFRYYRCGHPGVLAILTTLSALQRSGHFTRASSNSLPSQPAQ</sequence>
<evidence type="ECO:0000313" key="6">
    <source>
        <dbReference type="Proteomes" id="UP000183050"/>
    </source>
</evidence>
<dbReference type="AlphaFoldDB" id="A0A1L3ZGW1"/>
<proteinExistence type="predicted"/>
<evidence type="ECO:0000256" key="3">
    <source>
        <dbReference type="ARBA" id="ARBA00023163"/>
    </source>
</evidence>
<dbReference type="PANTHER" id="PTHR33154:SF28">
    <property type="entry name" value="HTH-TYPE TRANSCRIPTIONAL REGULATOR YGAV-RELATED"/>
    <property type="match status" value="1"/>
</dbReference>
<dbReference type="PRINTS" id="PR00778">
    <property type="entry name" value="HTHARSR"/>
</dbReference>
<dbReference type="SMART" id="SM00418">
    <property type="entry name" value="HTH_ARSR"/>
    <property type="match status" value="1"/>
</dbReference>
<name>A0A1L3ZGW1_RHILE</name>
<dbReference type="EMBL" id="CP018228">
    <property type="protein sequence ID" value="API54894.1"/>
    <property type="molecule type" value="Genomic_DNA"/>
</dbReference>
<evidence type="ECO:0000256" key="2">
    <source>
        <dbReference type="ARBA" id="ARBA00023125"/>
    </source>
</evidence>
<dbReference type="SUPFAM" id="SSF46785">
    <property type="entry name" value="Winged helix' DNA-binding domain"/>
    <property type="match status" value="1"/>
</dbReference>
<gene>
    <name evidence="5" type="ORF">BMW22_18505</name>
</gene>
<evidence type="ECO:0000313" key="5">
    <source>
        <dbReference type="EMBL" id="API54894.1"/>
    </source>
</evidence>
<keyword evidence="2" id="KW-0238">DNA-binding</keyword>
<dbReference type="Proteomes" id="UP000183050">
    <property type="component" value="Chromosome"/>
</dbReference>
<dbReference type="InterPro" id="IPR036388">
    <property type="entry name" value="WH-like_DNA-bd_sf"/>
</dbReference>
<dbReference type="InterPro" id="IPR001845">
    <property type="entry name" value="HTH_ArsR_DNA-bd_dom"/>
</dbReference>
<dbReference type="Gene3D" id="1.10.10.10">
    <property type="entry name" value="Winged helix-like DNA-binding domain superfamily/Winged helix DNA-binding domain"/>
    <property type="match status" value="1"/>
</dbReference>
<keyword evidence="1" id="KW-0805">Transcription regulation</keyword>
<dbReference type="InterPro" id="IPR051081">
    <property type="entry name" value="HTH_MetalResp_TranReg"/>
</dbReference>
<reference evidence="5 6" key="1">
    <citation type="submission" date="2016-11" db="EMBL/GenBank/DDBJ databases">
        <title>Rhizobium leguminosarum bv. viciae strain Vaf12 isolated from Vavilovia formosa root nodules from Russia, Dagestan.</title>
        <authorList>
            <person name="Kimeklis A."/>
        </authorList>
    </citation>
    <scope>NUCLEOTIDE SEQUENCE [LARGE SCALE GENOMIC DNA]</scope>
    <source>
        <strain evidence="5 6">Vaf-108</strain>
    </source>
</reference>
<dbReference type="CDD" id="cd00090">
    <property type="entry name" value="HTH_ARSR"/>
    <property type="match status" value="1"/>
</dbReference>
<dbReference type="InterPro" id="IPR011991">
    <property type="entry name" value="ArsR-like_HTH"/>
</dbReference>
<dbReference type="Pfam" id="PF01022">
    <property type="entry name" value="HTH_5"/>
    <property type="match status" value="1"/>
</dbReference>
<organism evidence="5 6">
    <name type="scientific">Rhizobium leguminosarum</name>
    <dbReference type="NCBI Taxonomy" id="384"/>
    <lineage>
        <taxon>Bacteria</taxon>
        <taxon>Pseudomonadati</taxon>
        <taxon>Pseudomonadota</taxon>
        <taxon>Alphaproteobacteria</taxon>
        <taxon>Hyphomicrobiales</taxon>
        <taxon>Rhizobiaceae</taxon>
        <taxon>Rhizobium/Agrobacterium group</taxon>
        <taxon>Rhizobium</taxon>
    </lineage>
</organism>
<feature type="domain" description="HTH arsR-type" evidence="4">
    <location>
        <begin position="1"/>
        <end position="70"/>
    </location>
</feature>
<protein>
    <recommendedName>
        <fullName evidence="4">HTH arsR-type domain-containing protein</fullName>
    </recommendedName>
</protein>
<evidence type="ECO:0000256" key="1">
    <source>
        <dbReference type="ARBA" id="ARBA00023015"/>
    </source>
</evidence>
<dbReference type="GO" id="GO:0003677">
    <property type="term" value="F:DNA binding"/>
    <property type="evidence" value="ECO:0007669"/>
    <property type="project" value="UniProtKB-KW"/>
</dbReference>
<dbReference type="InterPro" id="IPR036390">
    <property type="entry name" value="WH_DNA-bd_sf"/>
</dbReference>
<dbReference type="PANTHER" id="PTHR33154">
    <property type="entry name" value="TRANSCRIPTIONAL REGULATOR, ARSR FAMILY"/>
    <property type="match status" value="1"/>
</dbReference>
<dbReference type="NCBIfam" id="NF033788">
    <property type="entry name" value="HTH_metalloreg"/>
    <property type="match status" value="1"/>
</dbReference>
<dbReference type="GO" id="GO:0003700">
    <property type="term" value="F:DNA-binding transcription factor activity"/>
    <property type="evidence" value="ECO:0007669"/>
    <property type="project" value="InterPro"/>
</dbReference>
<dbReference type="PROSITE" id="PS50987">
    <property type="entry name" value="HTH_ARSR_2"/>
    <property type="match status" value="1"/>
</dbReference>